<dbReference type="EMBL" id="CP036278">
    <property type="protein sequence ID" value="QDU59082.1"/>
    <property type="molecule type" value="Genomic_DNA"/>
</dbReference>
<gene>
    <name evidence="1" type="ORF">Pan181_53230</name>
</gene>
<proteinExistence type="predicted"/>
<name>A0A518AWH3_9BACT</name>
<dbReference type="AlphaFoldDB" id="A0A518AWH3"/>
<keyword evidence="2" id="KW-1185">Reference proteome</keyword>
<organism evidence="1 2">
    <name type="scientific">Aeoliella mucimassa</name>
    <dbReference type="NCBI Taxonomy" id="2527972"/>
    <lineage>
        <taxon>Bacteria</taxon>
        <taxon>Pseudomonadati</taxon>
        <taxon>Planctomycetota</taxon>
        <taxon>Planctomycetia</taxon>
        <taxon>Pirellulales</taxon>
        <taxon>Lacipirellulaceae</taxon>
        <taxon>Aeoliella</taxon>
    </lineage>
</organism>
<evidence type="ECO:0000313" key="1">
    <source>
        <dbReference type="EMBL" id="QDU59082.1"/>
    </source>
</evidence>
<protein>
    <submittedName>
        <fullName evidence="1">Uncharacterized protein</fullName>
    </submittedName>
</protein>
<dbReference type="Proteomes" id="UP000315750">
    <property type="component" value="Chromosome"/>
</dbReference>
<evidence type="ECO:0000313" key="2">
    <source>
        <dbReference type="Proteomes" id="UP000315750"/>
    </source>
</evidence>
<reference evidence="1 2" key="1">
    <citation type="submission" date="2019-02" db="EMBL/GenBank/DDBJ databases">
        <title>Deep-cultivation of Planctomycetes and their phenomic and genomic characterization uncovers novel biology.</title>
        <authorList>
            <person name="Wiegand S."/>
            <person name="Jogler M."/>
            <person name="Boedeker C."/>
            <person name="Pinto D."/>
            <person name="Vollmers J."/>
            <person name="Rivas-Marin E."/>
            <person name="Kohn T."/>
            <person name="Peeters S.H."/>
            <person name="Heuer A."/>
            <person name="Rast P."/>
            <person name="Oberbeckmann S."/>
            <person name="Bunk B."/>
            <person name="Jeske O."/>
            <person name="Meyerdierks A."/>
            <person name="Storesund J.E."/>
            <person name="Kallscheuer N."/>
            <person name="Luecker S."/>
            <person name="Lage O.M."/>
            <person name="Pohl T."/>
            <person name="Merkel B.J."/>
            <person name="Hornburger P."/>
            <person name="Mueller R.-W."/>
            <person name="Bruemmer F."/>
            <person name="Labrenz M."/>
            <person name="Spormann A.M."/>
            <person name="Op den Camp H."/>
            <person name="Overmann J."/>
            <person name="Amann R."/>
            <person name="Jetten M.S.M."/>
            <person name="Mascher T."/>
            <person name="Medema M.H."/>
            <person name="Devos D.P."/>
            <person name="Kaster A.-K."/>
            <person name="Ovreas L."/>
            <person name="Rohde M."/>
            <person name="Galperin M.Y."/>
            <person name="Jogler C."/>
        </authorList>
    </citation>
    <scope>NUCLEOTIDE SEQUENCE [LARGE SCALE GENOMIC DNA]</scope>
    <source>
        <strain evidence="1 2">Pan181</strain>
    </source>
</reference>
<accession>A0A518AWH3</accession>
<sequence>MAPITLGAGLTAHREPRIVAEPATDGRGLSPAFPPIHWRTRSRHKLPILASFAACTRPSRGWLPAPKTIRKTAEAISIRLWTQPASPPLGCAPKSGKSIRGGFILGSTKSLVAVTTDYQSTYKHCSQVPQNHFAPPPFYWGQKPIPSTTNQLLSAYRIYTRTLSVYSRSGGHFPMKNVWIAEAQDGLAPSRRHRLAR</sequence>
<dbReference type="KEGG" id="amuc:Pan181_53230"/>